<accession>A0AAD6Y2J9</accession>
<name>A0AAD6Y2J9_9AGAR</name>
<gene>
    <name evidence="1" type="ORF">GGX14DRAFT_405328</name>
</gene>
<reference evidence="1" key="1">
    <citation type="submission" date="2023-03" db="EMBL/GenBank/DDBJ databases">
        <title>Massive genome expansion in bonnet fungi (Mycena s.s.) driven by repeated elements and novel gene families across ecological guilds.</title>
        <authorList>
            <consortium name="Lawrence Berkeley National Laboratory"/>
            <person name="Harder C.B."/>
            <person name="Miyauchi S."/>
            <person name="Viragh M."/>
            <person name="Kuo A."/>
            <person name="Thoen E."/>
            <person name="Andreopoulos B."/>
            <person name="Lu D."/>
            <person name="Skrede I."/>
            <person name="Drula E."/>
            <person name="Henrissat B."/>
            <person name="Morin E."/>
            <person name="Kohler A."/>
            <person name="Barry K."/>
            <person name="LaButti K."/>
            <person name="Morin E."/>
            <person name="Salamov A."/>
            <person name="Lipzen A."/>
            <person name="Mereny Z."/>
            <person name="Hegedus B."/>
            <person name="Baldrian P."/>
            <person name="Stursova M."/>
            <person name="Weitz H."/>
            <person name="Taylor A."/>
            <person name="Grigoriev I.V."/>
            <person name="Nagy L.G."/>
            <person name="Martin F."/>
            <person name="Kauserud H."/>
        </authorList>
    </citation>
    <scope>NUCLEOTIDE SEQUENCE</scope>
    <source>
        <strain evidence="1">9144</strain>
    </source>
</reference>
<proteinExistence type="predicted"/>
<organism evidence="1 2">
    <name type="scientific">Mycena pura</name>
    <dbReference type="NCBI Taxonomy" id="153505"/>
    <lineage>
        <taxon>Eukaryota</taxon>
        <taxon>Fungi</taxon>
        <taxon>Dikarya</taxon>
        <taxon>Basidiomycota</taxon>
        <taxon>Agaricomycotina</taxon>
        <taxon>Agaricomycetes</taxon>
        <taxon>Agaricomycetidae</taxon>
        <taxon>Agaricales</taxon>
        <taxon>Marasmiineae</taxon>
        <taxon>Mycenaceae</taxon>
        <taxon>Mycena</taxon>
    </lineage>
</organism>
<dbReference type="AlphaFoldDB" id="A0AAD6Y2J9"/>
<dbReference type="Proteomes" id="UP001219525">
    <property type="component" value="Unassembled WGS sequence"/>
</dbReference>
<dbReference type="EMBL" id="JARJCW010000106">
    <property type="protein sequence ID" value="KAJ7193587.1"/>
    <property type="molecule type" value="Genomic_DNA"/>
</dbReference>
<sequence length="115" mass="12797">MSTSRVGDSEVARSDTLGRDDYMSVCIGCRHIWTAASQIPSTVFQHLAQTYNSYIDLSEGTCKLHVTGVSSSRSSYSLLTWDSESLFDSKLGLRLKMVKTALKIDTCQVLRRLNV</sequence>
<keyword evidence="2" id="KW-1185">Reference proteome</keyword>
<evidence type="ECO:0000313" key="1">
    <source>
        <dbReference type="EMBL" id="KAJ7193587.1"/>
    </source>
</evidence>
<evidence type="ECO:0000313" key="2">
    <source>
        <dbReference type="Proteomes" id="UP001219525"/>
    </source>
</evidence>
<protein>
    <submittedName>
        <fullName evidence="1">Uncharacterized protein</fullName>
    </submittedName>
</protein>
<comment type="caution">
    <text evidence="1">The sequence shown here is derived from an EMBL/GenBank/DDBJ whole genome shotgun (WGS) entry which is preliminary data.</text>
</comment>